<feature type="transmembrane region" description="Helical" evidence="8">
    <location>
        <begin position="247"/>
        <end position="269"/>
    </location>
</feature>
<keyword evidence="11" id="KW-1185">Reference proteome</keyword>
<evidence type="ECO:0000256" key="4">
    <source>
        <dbReference type="ARBA" id="ARBA00022597"/>
    </source>
</evidence>
<keyword evidence="4 10" id="KW-0762">Sugar transport</keyword>
<feature type="transmembrane region" description="Helical" evidence="8">
    <location>
        <begin position="116"/>
        <end position="137"/>
    </location>
</feature>
<accession>A0A067QR18</accession>
<feature type="transmembrane region" description="Helical" evidence="8">
    <location>
        <begin position="176"/>
        <end position="196"/>
    </location>
</feature>
<feature type="transmembrane region" description="Helical" evidence="8">
    <location>
        <begin position="351"/>
        <end position="372"/>
    </location>
</feature>
<organism evidence="10 11">
    <name type="scientific">Zootermopsis nevadensis</name>
    <name type="common">Dampwood termite</name>
    <dbReference type="NCBI Taxonomy" id="136037"/>
    <lineage>
        <taxon>Eukaryota</taxon>
        <taxon>Metazoa</taxon>
        <taxon>Ecdysozoa</taxon>
        <taxon>Arthropoda</taxon>
        <taxon>Hexapoda</taxon>
        <taxon>Insecta</taxon>
        <taxon>Pterygota</taxon>
        <taxon>Neoptera</taxon>
        <taxon>Polyneoptera</taxon>
        <taxon>Dictyoptera</taxon>
        <taxon>Blattodea</taxon>
        <taxon>Blattoidea</taxon>
        <taxon>Termitoidae</taxon>
        <taxon>Termopsidae</taxon>
        <taxon>Zootermopsis</taxon>
    </lineage>
</organism>
<dbReference type="PANTHER" id="PTHR48021">
    <property type="match status" value="1"/>
</dbReference>
<gene>
    <name evidence="10" type="ORF">L798_03229</name>
</gene>
<dbReference type="PROSITE" id="PS50850">
    <property type="entry name" value="MFS"/>
    <property type="match status" value="1"/>
</dbReference>
<evidence type="ECO:0000256" key="6">
    <source>
        <dbReference type="ARBA" id="ARBA00022989"/>
    </source>
</evidence>
<keyword evidence="2" id="KW-0813">Transport</keyword>
<evidence type="ECO:0000256" key="2">
    <source>
        <dbReference type="ARBA" id="ARBA00022448"/>
    </source>
</evidence>
<dbReference type="FunFam" id="1.20.1250.20:FF:000218">
    <property type="entry name" value="facilitated trehalose transporter Tret1"/>
    <property type="match status" value="1"/>
</dbReference>
<dbReference type="SUPFAM" id="SSF103473">
    <property type="entry name" value="MFS general substrate transporter"/>
    <property type="match status" value="1"/>
</dbReference>
<evidence type="ECO:0000256" key="3">
    <source>
        <dbReference type="ARBA" id="ARBA00022475"/>
    </source>
</evidence>
<evidence type="ECO:0000313" key="10">
    <source>
        <dbReference type="EMBL" id="KDR07364.1"/>
    </source>
</evidence>
<dbReference type="InterPro" id="IPR020846">
    <property type="entry name" value="MFS_dom"/>
</dbReference>
<dbReference type="OMA" id="LNWSIGF"/>
<evidence type="ECO:0000256" key="8">
    <source>
        <dbReference type="SAM" id="Phobius"/>
    </source>
</evidence>
<evidence type="ECO:0000256" key="1">
    <source>
        <dbReference type="ARBA" id="ARBA00004651"/>
    </source>
</evidence>
<protein>
    <submittedName>
        <fullName evidence="10">Solute carrier family 2, facilitated glucose transporter member 8</fullName>
    </submittedName>
</protein>
<sequence length="469" mass="50341">MESGHGPQRNLLTRQLVVSLVAASSTIASGMSLGFSAIALPELLRRDSADKLDIDQASWFASVASIATPFGCLLCGPLLDHFGRRIALLALNVPFVLGWFTLALTPSPTSTPLLYLGRILTGIGTGMASVPACVYIAEVTDHSLRGMLVTWPSIGISAGILVVYTLGAVLKDNWRLVAALAAAFPIFTAVSTLLLLRESPLWIVSEGRGRGQFELGATSDRQEPDNSSRKAGLWRTLRLPQVWKPLFVLNAFFFFQQFSGIYVVVFYAVDIVLQAGVSVDEYVGTVLLGVVQLVAGVAVSFALTRCGRRPMSLLSGAGMTVCMLGLAAYLHLVPNGSKTALGNPHLATIPFVLLLVYVVAGAIGFHTLPWAMLGEMFPPRVKGLAGGLTTCLAYVFSFAALKMYPSLLLLLGGDAANPKTSSSEGVFYFYGAVSLVATLFVALFLTETHRKTLQQVEQEFKTRPLWGKH</sequence>
<dbReference type="AlphaFoldDB" id="A0A067QR18"/>
<dbReference type="PANTHER" id="PTHR48021:SF1">
    <property type="entry name" value="GH07001P-RELATED"/>
    <property type="match status" value="1"/>
</dbReference>
<dbReference type="Proteomes" id="UP000027135">
    <property type="component" value="Unassembled WGS sequence"/>
</dbReference>
<feature type="transmembrane region" description="Helical" evidence="8">
    <location>
        <begin position="425"/>
        <end position="445"/>
    </location>
</feature>
<dbReference type="Pfam" id="PF00083">
    <property type="entry name" value="Sugar_tr"/>
    <property type="match status" value="1"/>
</dbReference>
<keyword evidence="6 8" id="KW-1133">Transmembrane helix</keyword>
<dbReference type="FunCoup" id="A0A067QR18">
    <property type="interactions" value="33"/>
</dbReference>
<comment type="subcellular location">
    <subcellularLocation>
        <location evidence="1">Cell membrane</location>
        <topology evidence="1">Multi-pass membrane protein</topology>
    </subcellularLocation>
</comment>
<dbReference type="GO" id="GO:0005886">
    <property type="term" value="C:plasma membrane"/>
    <property type="evidence" value="ECO:0007669"/>
    <property type="project" value="UniProtKB-SubCell"/>
</dbReference>
<dbReference type="InterPro" id="IPR050549">
    <property type="entry name" value="MFS_Trehalose_Transporter"/>
</dbReference>
<feature type="transmembrane region" description="Helical" evidence="8">
    <location>
        <begin position="16"/>
        <end position="39"/>
    </location>
</feature>
<reference evidence="10 11" key="1">
    <citation type="journal article" date="2014" name="Nat. Commun.">
        <title>Molecular traces of alternative social organization in a termite genome.</title>
        <authorList>
            <person name="Terrapon N."/>
            <person name="Li C."/>
            <person name="Robertson H.M."/>
            <person name="Ji L."/>
            <person name="Meng X."/>
            <person name="Booth W."/>
            <person name="Chen Z."/>
            <person name="Childers C.P."/>
            <person name="Glastad K.M."/>
            <person name="Gokhale K."/>
            <person name="Gowin J."/>
            <person name="Gronenberg W."/>
            <person name="Hermansen R.A."/>
            <person name="Hu H."/>
            <person name="Hunt B.G."/>
            <person name="Huylmans A.K."/>
            <person name="Khalil S.M."/>
            <person name="Mitchell R.D."/>
            <person name="Munoz-Torres M.C."/>
            <person name="Mustard J.A."/>
            <person name="Pan H."/>
            <person name="Reese J.T."/>
            <person name="Scharf M.E."/>
            <person name="Sun F."/>
            <person name="Vogel H."/>
            <person name="Xiao J."/>
            <person name="Yang W."/>
            <person name="Yang Z."/>
            <person name="Yang Z."/>
            <person name="Zhou J."/>
            <person name="Zhu J."/>
            <person name="Brent C.S."/>
            <person name="Elsik C.G."/>
            <person name="Goodisman M.A."/>
            <person name="Liberles D.A."/>
            <person name="Roe R.M."/>
            <person name="Vargo E.L."/>
            <person name="Vilcinskas A."/>
            <person name="Wang J."/>
            <person name="Bornberg-Bauer E."/>
            <person name="Korb J."/>
            <person name="Zhang G."/>
            <person name="Liebig J."/>
        </authorList>
    </citation>
    <scope>NUCLEOTIDE SEQUENCE [LARGE SCALE GENOMIC DNA]</scope>
    <source>
        <tissue evidence="10">Whole organism</tissue>
    </source>
</reference>
<feature type="transmembrane region" description="Helical" evidence="8">
    <location>
        <begin position="86"/>
        <end position="104"/>
    </location>
</feature>
<proteinExistence type="predicted"/>
<dbReference type="PRINTS" id="PR00171">
    <property type="entry name" value="SUGRTRNSPORT"/>
</dbReference>
<feature type="transmembrane region" description="Helical" evidence="8">
    <location>
        <begin position="281"/>
        <end position="304"/>
    </location>
</feature>
<dbReference type="InterPro" id="IPR005829">
    <property type="entry name" value="Sugar_transporter_CS"/>
</dbReference>
<feature type="domain" description="Major facilitator superfamily (MFS) profile" evidence="9">
    <location>
        <begin position="18"/>
        <end position="449"/>
    </location>
</feature>
<evidence type="ECO:0000256" key="7">
    <source>
        <dbReference type="ARBA" id="ARBA00023136"/>
    </source>
</evidence>
<dbReference type="eggNOG" id="KOG0254">
    <property type="taxonomic scope" value="Eukaryota"/>
</dbReference>
<evidence type="ECO:0000259" key="9">
    <source>
        <dbReference type="PROSITE" id="PS50850"/>
    </source>
</evidence>
<dbReference type="Gene3D" id="1.20.1250.20">
    <property type="entry name" value="MFS general substrate transporter like domains"/>
    <property type="match status" value="2"/>
</dbReference>
<feature type="transmembrane region" description="Helical" evidence="8">
    <location>
        <begin position="311"/>
        <end position="331"/>
    </location>
</feature>
<keyword evidence="7 8" id="KW-0472">Membrane</keyword>
<dbReference type="EMBL" id="KK853474">
    <property type="protein sequence ID" value="KDR07364.1"/>
    <property type="molecule type" value="Genomic_DNA"/>
</dbReference>
<dbReference type="InParanoid" id="A0A067QR18"/>
<name>A0A067QR18_ZOONE</name>
<dbReference type="InterPro" id="IPR003663">
    <property type="entry name" value="Sugar/inositol_transpt"/>
</dbReference>
<evidence type="ECO:0000313" key="11">
    <source>
        <dbReference type="Proteomes" id="UP000027135"/>
    </source>
</evidence>
<feature type="transmembrane region" description="Helical" evidence="8">
    <location>
        <begin position="384"/>
        <end position="405"/>
    </location>
</feature>
<evidence type="ECO:0000256" key="5">
    <source>
        <dbReference type="ARBA" id="ARBA00022692"/>
    </source>
</evidence>
<feature type="transmembrane region" description="Helical" evidence="8">
    <location>
        <begin position="149"/>
        <end position="170"/>
    </location>
</feature>
<dbReference type="InterPro" id="IPR036259">
    <property type="entry name" value="MFS_trans_sf"/>
</dbReference>
<keyword evidence="5 8" id="KW-0812">Transmembrane</keyword>
<dbReference type="GO" id="GO:0022857">
    <property type="term" value="F:transmembrane transporter activity"/>
    <property type="evidence" value="ECO:0007669"/>
    <property type="project" value="InterPro"/>
</dbReference>
<dbReference type="PROSITE" id="PS00217">
    <property type="entry name" value="SUGAR_TRANSPORT_2"/>
    <property type="match status" value="1"/>
</dbReference>
<feature type="transmembrane region" description="Helical" evidence="8">
    <location>
        <begin position="59"/>
        <end position="79"/>
    </location>
</feature>
<keyword evidence="3" id="KW-1003">Cell membrane</keyword>
<dbReference type="InterPro" id="IPR005828">
    <property type="entry name" value="MFS_sugar_transport-like"/>
</dbReference>